<reference evidence="2 3" key="1">
    <citation type="submission" date="2017-12" db="EMBL/GenBank/DDBJ databases">
        <title>Anaerobic carbon monoxide metabolism by Pleomorphomonas carboxyditropha sp. nov., a new mesophilic hydrogenogenic carboxidotroph.</title>
        <authorList>
            <person name="Esquivel-Elizondo S."/>
            <person name="Krajmalnik-Brown R."/>
        </authorList>
    </citation>
    <scope>NUCLEOTIDE SEQUENCE [LARGE SCALE GENOMIC DNA]</scope>
    <source>
        <strain evidence="2 3">R5-392</strain>
    </source>
</reference>
<dbReference type="CDD" id="cd16279">
    <property type="entry name" value="metallo-hydrolase-like_MBL-fold"/>
    <property type="match status" value="1"/>
</dbReference>
<dbReference type="InterPro" id="IPR036866">
    <property type="entry name" value="RibonucZ/Hydroxyglut_hydro"/>
</dbReference>
<dbReference type="OrthoDB" id="9781189at2"/>
<accession>A0A1I4QRQ1</accession>
<comment type="caution">
    <text evidence="2">The sequence shown here is derived from an EMBL/GenBank/DDBJ whole genome shotgun (WGS) entry which is preliminary data.</text>
</comment>
<keyword evidence="3" id="KW-1185">Reference proteome</keyword>
<proteinExistence type="predicted"/>
<evidence type="ECO:0000313" key="3">
    <source>
        <dbReference type="Proteomes" id="UP000233491"/>
    </source>
</evidence>
<gene>
    <name evidence="2" type="ORF">CXZ10_03610</name>
</gene>
<organism evidence="2 3">
    <name type="scientific">Pleomorphomonas diazotrophica</name>
    <dbReference type="NCBI Taxonomy" id="1166257"/>
    <lineage>
        <taxon>Bacteria</taxon>
        <taxon>Pseudomonadati</taxon>
        <taxon>Pseudomonadota</taxon>
        <taxon>Alphaproteobacteria</taxon>
        <taxon>Hyphomicrobiales</taxon>
        <taxon>Pleomorphomonadaceae</taxon>
        <taxon>Pleomorphomonas</taxon>
    </lineage>
</organism>
<dbReference type="Proteomes" id="UP000233491">
    <property type="component" value="Unassembled WGS sequence"/>
</dbReference>
<evidence type="ECO:0000259" key="1">
    <source>
        <dbReference type="SMART" id="SM00849"/>
    </source>
</evidence>
<feature type="domain" description="Metallo-beta-lactamase" evidence="1">
    <location>
        <begin position="38"/>
        <end position="238"/>
    </location>
</feature>
<name>A0A1I4QRQ1_9HYPH</name>
<dbReference type="PANTHER" id="PTHR42663">
    <property type="entry name" value="HYDROLASE C777.06C-RELATED-RELATED"/>
    <property type="match status" value="1"/>
</dbReference>
<dbReference type="InterPro" id="IPR001279">
    <property type="entry name" value="Metallo-B-lactamas"/>
</dbReference>
<dbReference type="SMART" id="SM00849">
    <property type="entry name" value="Lactamase_B"/>
    <property type="match status" value="1"/>
</dbReference>
<dbReference type="SUPFAM" id="SSF56281">
    <property type="entry name" value="Metallo-hydrolase/oxidoreductase"/>
    <property type="match status" value="1"/>
</dbReference>
<dbReference type="AlphaFoldDB" id="A0A1I4QRQ1"/>
<evidence type="ECO:0000313" key="2">
    <source>
        <dbReference type="EMBL" id="PKR90469.1"/>
    </source>
</evidence>
<dbReference type="PANTHER" id="PTHR42663:SF6">
    <property type="entry name" value="HYDROLASE C777.06C-RELATED"/>
    <property type="match status" value="1"/>
</dbReference>
<dbReference type="EMBL" id="PJNW01000002">
    <property type="protein sequence ID" value="PKR90469.1"/>
    <property type="molecule type" value="Genomic_DNA"/>
</dbReference>
<dbReference type="Gene3D" id="3.60.15.10">
    <property type="entry name" value="Ribonuclease Z/Hydroxyacylglutathione hydrolase-like"/>
    <property type="match status" value="1"/>
</dbReference>
<dbReference type="RefSeq" id="WP_101287562.1">
    <property type="nucleotide sequence ID" value="NZ_FOUQ01000001.1"/>
</dbReference>
<protein>
    <submittedName>
        <fullName evidence="2">Phosphoribosyl 1,2-cyclic phosphodiesterase</fullName>
    </submittedName>
</protein>
<sequence>MTERLRFTILGCGASPGVPRIGNDWGACDPNEPRNRRLRSSLMVERIGEDGGITRIIVDTGPDFREQVLRAGVGEADAVLYTHSHADHIHGIDELRQFFHNSGHRVPVYADETTTARLKDAFGYCFETPLGSGYPPIVAEHRVDVGVPFSIGGKGGPIEVMPYTQMHGDIHTIGYRFGGLAYSSDVSAMPDESWRLIEGVDVFVVDALRYRPHVSHFSVDQAIEAGHRVGAKLIVLTHMHHDLDYRTLASDLPDGVMPSYDGMVIENGSVIDVSA</sequence>
<dbReference type="Pfam" id="PF12706">
    <property type="entry name" value="Lactamase_B_2"/>
    <property type="match status" value="1"/>
</dbReference>